<proteinExistence type="predicted"/>
<evidence type="ECO:0000313" key="3">
    <source>
        <dbReference type="Proteomes" id="UP000193560"/>
    </source>
</evidence>
<dbReference type="Proteomes" id="UP000193560">
    <property type="component" value="Unassembled WGS sequence"/>
</dbReference>
<dbReference type="STRING" id="90262.A0A1X2I8T0"/>
<keyword evidence="1" id="KW-1133">Transmembrane helix</keyword>
<protein>
    <submittedName>
        <fullName evidence="2">Uncharacterized protein</fullName>
    </submittedName>
</protein>
<evidence type="ECO:0000313" key="2">
    <source>
        <dbReference type="EMBL" id="ORZ11853.1"/>
    </source>
</evidence>
<keyword evidence="1" id="KW-0472">Membrane</keyword>
<keyword evidence="3" id="KW-1185">Reference proteome</keyword>
<accession>A0A1X2I8T0</accession>
<comment type="caution">
    <text evidence="2">The sequence shown here is derived from an EMBL/GenBank/DDBJ whole genome shotgun (WGS) entry which is preliminary data.</text>
</comment>
<gene>
    <name evidence="2" type="ORF">BCR42DRAFT_97018</name>
</gene>
<reference evidence="2 3" key="1">
    <citation type="submission" date="2016-07" db="EMBL/GenBank/DDBJ databases">
        <title>Pervasive Adenine N6-methylation of Active Genes in Fungi.</title>
        <authorList>
            <consortium name="DOE Joint Genome Institute"/>
            <person name="Mondo S.J."/>
            <person name="Dannebaum R.O."/>
            <person name="Kuo R.C."/>
            <person name="Labutti K."/>
            <person name="Haridas S."/>
            <person name="Kuo A."/>
            <person name="Salamov A."/>
            <person name="Ahrendt S.R."/>
            <person name="Lipzen A."/>
            <person name="Sullivan W."/>
            <person name="Andreopoulos W.B."/>
            <person name="Clum A."/>
            <person name="Lindquist E."/>
            <person name="Daum C."/>
            <person name="Ramamoorthy G.K."/>
            <person name="Gryganskyi A."/>
            <person name="Culley D."/>
            <person name="Magnuson J.K."/>
            <person name="James T.Y."/>
            <person name="O'Malley M.A."/>
            <person name="Stajich J.E."/>
            <person name="Spatafora J.W."/>
            <person name="Visel A."/>
            <person name="Grigoriev I.V."/>
        </authorList>
    </citation>
    <scope>NUCLEOTIDE SEQUENCE [LARGE SCALE GENOMIC DNA]</scope>
    <source>
        <strain evidence="2 3">NRRL 1336</strain>
    </source>
</reference>
<dbReference type="EMBL" id="MCGE01000020">
    <property type="protein sequence ID" value="ORZ11853.1"/>
    <property type="molecule type" value="Genomic_DNA"/>
</dbReference>
<keyword evidence="1" id="KW-0812">Transmembrane</keyword>
<evidence type="ECO:0000256" key="1">
    <source>
        <dbReference type="SAM" id="Phobius"/>
    </source>
</evidence>
<name>A0A1X2I8T0_9FUNG</name>
<dbReference type="AlphaFoldDB" id="A0A1X2I8T0"/>
<sequence length="110" mass="12691">MSEITTPLMLPQQVVQQPTYSSITPQPQQEEEQQQEILLKDDDEELAFRTDSATSTFTFWKSKSYAWSLVGLVLLLITFTALEFALLKLNLPSVDPQVMIRQLLCNYFFL</sequence>
<feature type="transmembrane region" description="Helical" evidence="1">
    <location>
        <begin position="65"/>
        <end position="87"/>
    </location>
</feature>
<organism evidence="2 3">
    <name type="scientific">Absidia repens</name>
    <dbReference type="NCBI Taxonomy" id="90262"/>
    <lineage>
        <taxon>Eukaryota</taxon>
        <taxon>Fungi</taxon>
        <taxon>Fungi incertae sedis</taxon>
        <taxon>Mucoromycota</taxon>
        <taxon>Mucoromycotina</taxon>
        <taxon>Mucoromycetes</taxon>
        <taxon>Mucorales</taxon>
        <taxon>Cunninghamellaceae</taxon>
        <taxon>Absidia</taxon>
    </lineage>
</organism>